<dbReference type="InterPro" id="IPR009075">
    <property type="entry name" value="AcylCo_DH/oxidase_C"/>
</dbReference>
<keyword evidence="16" id="KW-1185">Reference proteome</keyword>
<dbReference type="AlphaFoldDB" id="A0A7Y3RK45"/>
<evidence type="ECO:0000313" key="16">
    <source>
        <dbReference type="Proteomes" id="UP000536835"/>
    </source>
</evidence>
<protein>
    <recommendedName>
        <fullName evidence="9">3-methylmercaptopropionyl-CoA dehydrogenase</fullName>
        <ecNumber evidence="8">1.3.99.41</ecNumber>
    </recommendedName>
</protein>
<dbReference type="SUPFAM" id="SSF56645">
    <property type="entry name" value="Acyl-CoA dehydrogenase NM domain-like"/>
    <property type="match status" value="1"/>
</dbReference>
<dbReference type="InterPro" id="IPR036250">
    <property type="entry name" value="AcylCo_DH-like_C"/>
</dbReference>
<evidence type="ECO:0000259" key="12">
    <source>
        <dbReference type="Pfam" id="PF02770"/>
    </source>
</evidence>
<keyword evidence="3 10" id="KW-0285">Flavoprotein</keyword>
<dbReference type="InterPro" id="IPR052166">
    <property type="entry name" value="Diverse_Acyl-CoA_DH"/>
</dbReference>
<dbReference type="RefSeq" id="WP_173197081.1">
    <property type="nucleotide sequence ID" value="NZ_JABFCX010000002.1"/>
</dbReference>
<dbReference type="SUPFAM" id="SSF47203">
    <property type="entry name" value="Acyl-CoA dehydrogenase C-terminal domain-like"/>
    <property type="match status" value="1"/>
</dbReference>
<organism evidence="15 16">
    <name type="scientific">Parvularcula mediterranea</name>
    <dbReference type="NCBI Taxonomy" id="2732508"/>
    <lineage>
        <taxon>Bacteria</taxon>
        <taxon>Pseudomonadati</taxon>
        <taxon>Pseudomonadota</taxon>
        <taxon>Alphaproteobacteria</taxon>
        <taxon>Parvularculales</taxon>
        <taxon>Parvularculaceae</taxon>
        <taxon>Parvularcula</taxon>
    </lineage>
</organism>
<dbReference type="Gene3D" id="2.40.110.10">
    <property type="entry name" value="Butyryl-CoA Dehydrogenase, subunit A, domain 2"/>
    <property type="match status" value="1"/>
</dbReference>
<evidence type="ECO:0000256" key="3">
    <source>
        <dbReference type="ARBA" id="ARBA00022630"/>
    </source>
</evidence>
<comment type="function">
    <text evidence="7">Involved in the assimilation of dimethylsulphoniopropionate (DMSP), an important compound in the fixation of carbon in marine phytoplankton, by mediating the conversion of 3-(methylthio)propanoyl-CoA (MMPA-CoA) to 3-(methylthio)acryloyl-CoA (MTA-CoA).</text>
</comment>
<evidence type="ECO:0000256" key="1">
    <source>
        <dbReference type="ARBA" id="ARBA00001974"/>
    </source>
</evidence>
<evidence type="ECO:0000256" key="5">
    <source>
        <dbReference type="ARBA" id="ARBA00023002"/>
    </source>
</evidence>
<dbReference type="InterPro" id="IPR046373">
    <property type="entry name" value="Acyl-CoA_Oxase/DH_mid-dom_sf"/>
</dbReference>
<keyword evidence="4 10" id="KW-0274">FAD</keyword>
<feature type="domain" description="Acyl-CoA dehydrogenase/oxidase C-terminal" evidence="11">
    <location>
        <begin position="282"/>
        <end position="451"/>
    </location>
</feature>
<evidence type="ECO:0000256" key="8">
    <source>
        <dbReference type="ARBA" id="ARBA00066694"/>
    </source>
</evidence>
<dbReference type="EC" id="1.3.99.41" evidence="8"/>
<comment type="similarity">
    <text evidence="2 10">Belongs to the acyl-CoA dehydrogenase family.</text>
</comment>
<accession>A0A7Y3RK45</accession>
<evidence type="ECO:0000256" key="10">
    <source>
        <dbReference type="RuleBase" id="RU362125"/>
    </source>
</evidence>
<evidence type="ECO:0000259" key="14">
    <source>
        <dbReference type="Pfam" id="PF12806"/>
    </source>
</evidence>
<evidence type="ECO:0000256" key="6">
    <source>
        <dbReference type="ARBA" id="ARBA00051388"/>
    </source>
</evidence>
<dbReference type="Pfam" id="PF02770">
    <property type="entry name" value="Acyl-CoA_dh_M"/>
    <property type="match status" value="1"/>
</dbReference>
<dbReference type="Proteomes" id="UP000536835">
    <property type="component" value="Unassembled WGS sequence"/>
</dbReference>
<dbReference type="InterPro" id="IPR013786">
    <property type="entry name" value="AcylCoA_DH/ox_N"/>
</dbReference>
<proteinExistence type="inferred from homology"/>
<evidence type="ECO:0000259" key="13">
    <source>
        <dbReference type="Pfam" id="PF02771"/>
    </source>
</evidence>
<name>A0A7Y3RK45_9PROT</name>
<comment type="caution">
    <text evidence="15">The sequence shown here is derived from an EMBL/GenBank/DDBJ whole genome shotgun (WGS) entry which is preliminary data.</text>
</comment>
<dbReference type="InterPro" id="IPR025878">
    <property type="entry name" value="Acyl-CoA_dh-like_C_dom"/>
</dbReference>
<dbReference type="Gene3D" id="1.10.540.10">
    <property type="entry name" value="Acyl-CoA dehydrogenase/oxidase, N-terminal domain"/>
    <property type="match status" value="1"/>
</dbReference>
<sequence length="595" mass="65280">MPVYEAPIRDMQFLLHDVLKLQNYSNLPGFADADKDTIDAILEEAGKWHRDVLAPLNRVGDLEGCKRNDDATVTVPTGFKEAYDQFCESGFGALAMDPEYGGSGLPVTLAMAISEMTSSANQAFGMYPGLAAGAWRAIHAAASDEQKQTYLPKMTTGEWTGTMNLTEPQCGTDLGLIRSKAVPQGDGTYKISGQKIWISAGEHEMSKNIIHLVLARIEGAPEGIKGISLFIVPKFMVNDDGSLGERNGVTCGGLEEKMGIHGNATCVMNYDDATGFLVGEENKGMRAMFVMMNEARLGVGLQGYAAAEVAMQNAAAFARDRLQSRSVTGVKAPEKPADPIIVHPDVRRMLMDTRAFVEGARALTFWAALHEDMQHKAPEEADRQKSNDYMALITPVIKAYLTDKGSKGANDSLQVFGGSGYCEEWGMSQFVRDVRIALIYEGTNGIQALDLVGRKLMAEGGRYWQTFFKEIDDWCAENKGQNDDLDAYIEKLLAAKGELTEATQWLGMNAMKDFDQAGAASNDYLHLFGLVAIGYMWLMMTKEALDRAGDSDPFYKNKLITAKYFFDRVIVESSMHLAKVKTGTSTMMELEAEAF</sequence>
<feature type="domain" description="Acyl-CoA oxidase/dehydrogenase middle" evidence="12">
    <location>
        <begin position="163"/>
        <end position="272"/>
    </location>
</feature>
<comment type="cofactor">
    <cofactor evidence="1 10">
        <name>FAD</name>
        <dbReference type="ChEBI" id="CHEBI:57692"/>
    </cofactor>
</comment>
<dbReference type="PANTHER" id="PTHR42803">
    <property type="entry name" value="ACYL-COA DEHYDROGENASE"/>
    <property type="match status" value="1"/>
</dbReference>
<reference evidence="15 16" key="1">
    <citation type="submission" date="2020-05" db="EMBL/GenBank/DDBJ databases">
        <title>Parvularcula mediterraneae sp. nov., isolated from polypropylene straw from shallow seawater of the seashore of Laganas in Zakynthos island, Greece.</title>
        <authorList>
            <person name="Szabo I."/>
            <person name="Al-Omari J."/>
            <person name="Rado J."/>
            <person name="Szerdahelyi G.S."/>
        </authorList>
    </citation>
    <scope>NUCLEOTIDE SEQUENCE [LARGE SCALE GENOMIC DNA]</scope>
    <source>
        <strain evidence="15 16">ZS-1/3</strain>
    </source>
</reference>
<evidence type="ECO:0000259" key="11">
    <source>
        <dbReference type="Pfam" id="PF00441"/>
    </source>
</evidence>
<dbReference type="GO" id="GO:0016627">
    <property type="term" value="F:oxidoreductase activity, acting on the CH-CH group of donors"/>
    <property type="evidence" value="ECO:0007669"/>
    <property type="project" value="InterPro"/>
</dbReference>
<evidence type="ECO:0000256" key="4">
    <source>
        <dbReference type="ARBA" id="ARBA00022827"/>
    </source>
</evidence>
<dbReference type="Gene3D" id="1.20.140.10">
    <property type="entry name" value="Butyryl-CoA Dehydrogenase, subunit A, domain 3"/>
    <property type="match status" value="1"/>
</dbReference>
<dbReference type="PANTHER" id="PTHR42803:SF1">
    <property type="entry name" value="BROAD-SPECIFICITY LINEAR ACYL-COA DEHYDROGENASE FADE5"/>
    <property type="match status" value="1"/>
</dbReference>
<dbReference type="InterPro" id="IPR037069">
    <property type="entry name" value="AcylCoA_DH/ox_N_sf"/>
</dbReference>
<dbReference type="InterPro" id="IPR009100">
    <property type="entry name" value="AcylCoA_DH/oxidase_NM_dom_sf"/>
</dbReference>
<dbReference type="Pfam" id="PF02771">
    <property type="entry name" value="Acyl-CoA_dh_N"/>
    <property type="match status" value="1"/>
</dbReference>
<evidence type="ECO:0000313" key="15">
    <source>
        <dbReference type="EMBL" id="NNU15543.1"/>
    </source>
</evidence>
<dbReference type="GO" id="GO:0050660">
    <property type="term" value="F:flavin adenine dinucleotide binding"/>
    <property type="evidence" value="ECO:0007669"/>
    <property type="project" value="InterPro"/>
</dbReference>
<feature type="domain" description="Acyl-CoA dehydrogenase/oxidase N-terminal" evidence="13">
    <location>
        <begin position="75"/>
        <end position="158"/>
    </location>
</feature>
<evidence type="ECO:0000256" key="9">
    <source>
        <dbReference type="ARBA" id="ARBA00069043"/>
    </source>
</evidence>
<feature type="domain" description="Acetyl-CoA dehydrogenase-like C-terminal" evidence="14">
    <location>
        <begin position="467"/>
        <end position="590"/>
    </location>
</feature>
<dbReference type="Pfam" id="PF00441">
    <property type="entry name" value="Acyl-CoA_dh_1"/>
    <property type="match status" value="1"/>
</dbReference>
<dbReference type="InterPro" id="IPR006091">
    <property type="entry name" value="Acyl-CoA_Oxase/DH_mid-dom"/>
</dbReference>
<dbReference type="FunFam" id="2.40.110.10:FF:000031">
    <property type="entry name" value="Acyl-CoA dehydrogenase, putative"/>
    <property type="match status" value="1"/>
</dbReference>
<gene>
    <name evidence="15" type="ORF">HK107_04325</name>
</gene>
<comment type="catalytic activity">
    <reaction evidence="6">
        <text>3-(methylsulfanyl)propanoyl-CoA + oxidized [electron-transfer flavoprotein] + H(+) = 3-(methylsulfanyl)acryloyl-CoA + reduced [electron-transfer flavoprotein]</text>
        <dbReference type="Rhea" id="RHEA:52612"/>
        <dbReference type="Rhea" id="RHEA-COMP:10685"/>
        <dbReference type="Rhea" id="RHEA-COMP:10686"/>
        <dbReference type="ChEBI" id="CHEBI:15378"/>
        <dbReference type="ChEBI" id="CHEBI:57692"/>
        <dbReference type="ChEBI" id="CHEBI:58307"/>
        <dbReference type="ChEBI" id="CHEBI:82815"/>
        <dbReference type="ChEBI" id="CHEBI:84994"/>
        <dbReference type="EC" id="1.3.99.41"/>
    </reaction>
    <physiologicalReaction direction="left-to-right" evidence="6">
        <dbReference type="Rhea" id="RHEA:52613"/>
    </physiologicalReaction>
</comment>
<evidence type="ECO:0000256" key="2">
    <source>
        <dbReference type="ARBA" id="ARBA00009347"/>
    </source>
</evidence>
<keyword evidence="5 10" id="KW-0560">Oxidoreductase</keyword>
<dbReference type="Pfam" id="PF12806">
    <property type="entry name" value="Acyl-CoA_dh_C"/>
    <property type="match status" value="1"/>
</dbReference>
<dbReference type="EMBL" id="JABFCX010000002">
    <property type="protein sequence ID" value="NNU15543.1"/>
    <property type="molecule type" value="Genomic_DNA"/>
</dbReference>
<evidence type="ECO:0000256" key="7">
    <source>
        <dbReference type="ARBA" id="ARBA00058683"/>
    </source>
</evidence>